<dbReference type="EMBL" id="AYYX01000078">
    <property type="protein sequence ID" value="KRM84440.1"/>
    <property type="molecule type" value="Genomic_DNA"/>
</dbReference>
<dbReference type="Gene3D" id="3.30.420.40">
    <property type="match status" value="1"/>
</dbReference>
<proteinExistence type="inferred from homology"/>
<accession>A0A0R2BYV2</accession>
<feature type="domain" description="Ppx/GppA phosphatase N-terminal" evidence="2">
    <location>
        <begin position="22"/>
        <end position="309"/>
    </location>
</feature>
<evidence type="ECO:0000313" key="3">
    <source>
        <dbReference type="EMBL" id="KRM84440.1"/>
    </source>
</evidence>
<dbReference type="PANTHER" id="PTHR30005">
    <property type="entry name" value="EXOPOLYPHOSPHATASE"/>
    <property type="match status" value="1"/>
</dbReference>
<name>A0A0R2BYV2_9LACO</name>
<dbReference type="PATRIC" id="fig|1133569.4.peg.2140"/>
<keyword evidence="4" id="KW-1185">Reference proteome</keyword>
<dbReference type="OrthoDB" id="9807195at2"/>
<dbReference type="eggNOG" id="COG0248">
    <property type="taxonomic scope" value="Bacteria"/>
</dbReference>
<dbReference type="PANTHER" id="PTHR30005:SF0">
    <property type="entry name" value="RETROGRADE REGULATION PROTEIN 2"/>
    <property type="match status" value="1"/>
</dbReference>
<evidence type="ECO:0000256" key="1">
    <source>
        <dbReference type="ARBA" id="ARBA00007125"/>
    </source>
</evidence>
<dbReference type="GO" id="GO:0006357">
    <property type="term" value="P:regulation of transcription by RNA polymerase II"/>
    <property type="evidence" value="ECO:0007669"/>
    <property type="project" value="TreeGrafter"/>
</dbReference>
<protein>
    <submittedName>
        <fullName evidence="3">Exopolyphosphatase</fullName>
    </submittedName>
</protein>
<dbReference type="InterPro" id="IPR043129">
    <property type="entry name" value="ATPase_NBD"/>
</dbReference>
<dbReference type="STRING" id="1133569.FD21_GL001983"/>
<dbReference type="InterPro" id="IPR050273">
    <property type="entry name" value="GppA/Ppx_hydrolase"/>
</dbReference>
<comment type="similarity">
    <text evidence="1">Belongs to the GppA/Ppx family.</text>
</comment>
<dbReference type="AlphaFoldDB" id="A0A0R2BYV2"/>
<dbReference type="CDD" id="cd24052">
    <property type="entry name" value="ASKHA_NBD_HpPPX-GppA-like"/>
    <property type="match status" value="1"/>
</dbReference>
<dbReference type="Gene3D" id="3.30.420.150">
    <property type="entry name" value="Exopolyphosphatase. Domain 2"/>
    <property type="match status" value="1"/>
</dbReference>
<organism evidence="3 4">
    <name type="scientific">Liquorilactobacillus vini DSM 20605</name>
    <dbReference type="NCBI Taxonomy" id="1133569"/>
    <lineage>
        <taxon>Bacteria</taxon>
        <taxon>Bacillati</taxon>
        <taxon>Bacillota</taxon>
        <taxon>Bacilli</taxon>
        <taxon>Lactobacillales</taxon>
        <taxon>Lactobacillaceae</taxon>
        <taxon>Liquorilactobacillus</taxon>
    </lineage>
</organism>
<sequence length="312" mass="34125">MRNLVVLDFGSNSVRFSINQIVGKDSFQEILRQKATTRLAEGMGNASQPKKLTAKAVKRTLGAVADFQQVYQSYPECKVVGIATAAVRQAENRTDFVAQIKALTGCQIQVLTAQQETYFDYLAVINSLPLTECLIFDVGGGSCELALVKKGQFVAGISLPVGAVSLSERFSPTNDFTAQQLFALQDFLVGSFQQISWLKQAANLPLVLLGGCNRSVARLQRTRLGYAKTDLFHGFSMTTQAFKEIYATLLAKKLPERQQLPGMEANRADIILAGMSPVVLLLEWLASSKVVFSESGAREGFIYHSLKNEAAK</sequence>
<dbReference type="RefSeq" id="WP_010579935.1">
    <property type="nucleotide sequence ID" value="NZ_AHYZ01000046.1"/>
</dbReference>
<dbReference type="Pfam" id="PF02541">
    <property type="entry name" value="Ppx-GppA"/>
    <property type="match status" value="1"/>
</dbReference>
<dbReference type="SUPFAM" id="SSF53067">
    <property type="entry name" value="Actin-like ATPase domain"/>
    <property type="match status" value="2"/>
</dbReference>
<dbReference type="Proteomes" id="UP000051576">
    <property type="component" value="Unassembled WGS sequence"/>
</dbReference>
<dbReference type="InterPro" id="IPR003695">
    <property type="entry name" value="Ppx_GppA_N"/>
</dbReference>
<reference evidence="3 4" key="1">
    <citation type="journal article" date="2015" name="Genome Announc.">
        <title>Expanding the biotechnology potential of lactobacilli through comparative genomics of 213 strains and associated genera.</title>
        <authorList>
            <person name="Sun Z."/>
            <person name="Harris H.M."/>
            <person name="McCann A."/>
            <person name="Guo C."/>
            <person name="Argimon S."/>
            <person name="Zhang W."/>
            <person name="Yang X."/>
            <person name="Jeffery I.B."/>
            <person name="Cooney J.C."/>
            <person name="Kagawa T.F."/>
            <person name="Liu W."/>
            <person name="Song Y."/>
            <person name="Salvetti E."/>
            <person name="Wrobel A."/>
            <person name="Rasinkangas P."/>
            <person name="Parkhill J."/>
            <person name="Rea M.C."/>
            <person name="O'Sullivan O."/>
            <person name="Ritari J."/>
            <person name="Douillard F.P."/>
            <person name="Paul Ross R."/>
            <person name="Yang R."/>
            <person name="Briner A.E."/>
            <person name="Felis G.E."/>
            <person name="de Vos W.M."/>
            <person name="Barrangou R."/>
            <person name="Klaenhammer T.R."/>
            <person name="Caufield P.W."/>
            <person name="Cui Y."/>
            <person name="Zhang H."/>
            <person name="O'Toole P.W."/>
        </authorList>
    </citation>
    <scope>NUCLEOTIDE SEQUENCE [LARGE SCALE GENOMIC DNA]</scope>
    <source>
        <strain evidence="3 4">DSM 20605</strain>
    </source>
</reference>
<gene>
    <name evidence="3" type="ORF">FD21_GL001983</name>
</gene>
<comment type="caution">
    <text evidence="3">The sequence shown here is derived from an EMBL/GenBank/DDBJ whole genome shotgun (WGS) entry which is preliminary data.</text>
</comment>
<evidence type="ECO:0000313" key="4">
    <source>
        <dbReference type="Proteomes" id="UP000051576"/>
    </source>
</evidence>
<evidence type="ECO:0000259" key="2">
    <source>
        <dbReference type="Pfam" id="PF02541"/>
    </source>
</evidence>